<dbReference type="EMBL" id="UGZE01000001">
    <property type="protein sequence ID" value="SUJ20056.1"/>
    <property type="molecule type" value="Genomic_DNA"/>
</dbReference>
<accession>A0A380CI83</accession>
<reference evidence="2 5" key="2">
    <citation type="submission" date="2019-07" db="EMBL/GenBank/DDBJ databases">
        <title>Whole genome shotgun sequence of Staphylococcus arlettae NBRC 109765.</title>
        <authorList>
            <person name="Hosoyama A."/>
            <person name="Uohara A."/>
            <person name="Ohji S."/>
            <person name="Ichikawa N."/>
        </authorList>
    </citation>
    <scope>NUCLEOTIDE SEQUENCE [LARGE SCALE GENOMIC DNA]</scope>
    <source>
        <strain evidence="2 5">NBRC 109765</strain>
    </source>
</reference>
<dbReference type="InterPro" id="IPR014036">
    <property type="entry name" value="DeoR-like_C"/>
</dbReference>
<evidence type="ECO:0000259" key="1">
    <source>
        <dbReference type="Pfam" id="PF00455"/>
    </source>
</evidence>
<dbReference type="SUPFAM" id="SSF100950">
    <property type="entry name" value="NagB/RpiA/CoA transferase-like"/>
    <property type="match status" value="1"/>
</dbReference>
<gene>
    <name evidence="3" type="ORF">NCTC12413_01590</name>
    <name evidence="2" type="ORF">SAR03_01670</name>
</gene>
<dbReference type="Proteomes" id="UP000321598">
    <property type="component" value="Unassembled WGS sequence"/>
</dbReference>
<evidence type="ECO:0000313" key="2">
    <source>
        <dbReference type="EMBL" id="GEP99129.1"/>
    </source>
</evidence>
<evidence type="ECO:0000313" key="5">
    <source>
        <dbReference type="Proteomes" id="UP000321598"/>
    </source>
</evidence>
<name>A0A380CI83_9STAP</name>
<sequence>MHSSKAILKILQEEIQNDDVIAFDHHPIAYNVIDTLVRNNIKISVITFSTDIIQYVSKYTNFNIIIPSATVCSTFHVLVGESVQDTFKQYNIKQYFISAPYYVENQLFQTFHAVAPIQQTLIKNAQRIYVMNQPELSLPININYYCLGTF</sequence>
<evidence type="ECO:0000313" key="3">
    <source>
        <dbReference type="EMBL" id="SUJ20056.1"/>
    </source>
</evidence>
<proteinExistence type="predicted"/>
<dbReference type="RefSeq" id="WP_103387930.1">
    <property type="nucleotide sequence ID" value="NZ_BKAV01000001.1"/>
</dbReference>
<dbReference type="OrthoDB" id="2413089at2"/>
<dbReference type="InterPro" id="IPR037171">
    <property type="entry name" value="NagB/RpiA_transferase-like"/>
</dbReference>
<dbReference type="SMART" id="SM01134">
    <property type="entry name" value="DeoRC"/>
    <property type="match status" value="1"/>
</dbReference>
<dbReference type="STRING" id="1212545.SARL_11876"/>
<dbReference type="Pfam" id="PF00455">
    <property type="entry name" value="DeoRC"/>
    <property type="match status" value="1"/>
</dbReference>
<dbReference type="AlphaFoldDB" id="A0A380CI83"/>
<organism evidence="3 4">
    <name type="scientific">Staphylococcus arlettae</name>
    <dbReference type="NCBI Taxonomy" id="29378"/>
    <lineage>
        <taxon>Bacteria</taxon>
        <taxon>Bacillati</taxon>
        <taxon>Bacillota</taxon>
        <taxon>Bacilli</taxon>
        <taxon>Bacillales</taxon>
        <taxon>Staphylococcaceae</taxon>
        <taxon>Staphylococcus</taxon>
    </lineage>
</organism>
<protein>
    <submittedName>
        <fullName evidence="3">DNA-bindng transcriptional repressor SrlR</fullName>
    </submittedName>
</protein>
<dbReference type="Proteomes" id="UP000254956">
    <property type="component" value="Unassembled WGS sequence"/>
</dbReference>
<dbReference type="EMBL" id="BKAV01000001">
    <property type="protein sequence ID" value="GEP99129.1"/>
    <property type="molecule type" value="Genomic_DNA"/>
</dbReference>
<reference evidence="3 4" key="1">
    <citation type="submission" date="2018-06" db="EMBL/GenBank/DDBJ databases">
        <authorList>
            <consortium name="Pathogen Informatics"/>
            <person name="Doyle S."/>
        </authorList>
    </citation>
    <scope>NUCLEOTIDE SEQUENCE [LARGE SCALE GENOMIC DNA]</scope>
    <source>
        <strain evidence="3 4">NCTC12413</strain>
    </source>
</reference>
<feature type="domain" description="DeoR-like transcriptional repressor C-terminal sensor" evidence="1">
    <location>
        <begin position="6"/>
        <end position="131"/>
    </location>
</feature>
<evidence type="ECO:0000313" key="4">
    <source>
        <dbReference type="Proteomes" id="UP000254956"/>
    </source>
</evidence>
<keyword evidence="5" id="KW-1185">Reference proteome</keyword>